<protein>
    <submittedName>
        <fullName evidence="3">Uncharacterized protein</fullName>
    </submittedName>
</protein>
<dbReference type="AlphaFoldDB" id="A0A7I4YPF1"/>
<feature type="transmembrane region" description="Helical" evidence="1">
    <location>
        <begin position="77"/>
        <end position="99"/>
    </location>
</feature>
<keyword evidence="1" id="KW-1133">Transmembrane helix</keyword>
<feature type="transmembrane region" description="Helical" evidence="1">
    <location>
        <begin position="49"/>
        <end position="71"/>
    </location>
</feature>
<evidence type="ECO:0000256" key="1">
    <source>
        <dbReference type="SAM" id="Phobius"/>
    </source>
</evidence>
<dbReference type="Proteomes" id="UP000025227">
    <property type="component" value="Unplaced"/>
</dbReference>
<feature type="transmembrane region" description="Helical" evidence="1">
    <location>
        <begin position="151"/>
        <end position="173"/>
    </location>
</feature>
<keyword evidence="1" id="KW-0472">Membrane</keyword>
<organism evidence="2 3">
    <name type="scientific">Haemonchus contortus</name>
    <name type="common">Barber pole worm</name>
    <dbReference type="NCBI Taxonomy" id="6289"/>
    <lineage>
        <taxon>Eukaryota</taxon>
        <taxon>Metazoa</taxon>
        <taxon>Ecdysozoa</taxon>
        <taxon>Nematoda</taxon>
        <taxon>Chromadorea</taxon>
        <taxon>Rhabditida</taxon>
        <taxon>Rhabditina</taxon>
        <taxon>Rhabditomorpha</taxon>
        <taxon>Strongyloidea</taxon>
        <taxon>Trichostrongylidae</taxon>
        <taxon>Haemonchus</taxon>
    </lineage>
</organism>
<evidence type="ECO:0000313" key="3">
    <source>
        <dbReference type="WBParaSite" id="HCON_00123665-00001"/>
    </source>
</evidence>
<keyword evidence="2" id="KW-1185">Reference proteome</keyword>
<accession>A0A7I4YPF1</accession>
<reference evidence="3" key="1">
    <citation type="submission" date="2020-12" db="UniProtKB">
        <authorList>
            <consortium name="WormBaseParasite"/>
        </authorList>
    </citation>
    <scope>IDENTIFICATION</scope>
    <source>
        <strain evidence="3">MHco3</strain>
    </source>
</reference>
<dbReference type="OMA" id="TEPMTIN"/>
<evidence type="ECO:0000313" key="2">
    <source>
        <dbReference type="Proteomes" id="UP000025227"/>
    </source>
</evidence>
<dbReference type="OrthoDB" id="5816336at2759"/>
<keyword evidence="1" id="KW-0812">Transmembrane</keyword>
<sequence>MTVYARFFKNYVRNYLLCCIFPDKTYDPSRFQENHYRYRAFFGAFHVKNFAVALVIIRTMFFSMVLVYTFVTPSDSIVRLYAVFSFCMATASNIVLIAGMYYKRNNLILPYLWVAVLFAIYLILQLFISLLDTANTKDTLSMNSLLQNLSVLAVLYFEIYTALIVWRVFVYICDTRMDNELKIMQRLREQKLVERSIHKDLRDLTEPMTINLGNGVESI</sequence>
<proteinExistence type="predicted"/>
<dbReference type="WBParaSite" id="HCON_00123665-00001">
    <property type="protein sequence ID" value="HCON_00123665-00001"/>
    <property type="gene ID" value="HCON_00123665"/>
</dbReference>
<name>A0A7I4YPF1_HAECO</name>
<feature type="transmembrane region" description="Helical" evidence="1">
    <location>
        <begin position="111"/>
        <end position="131"/>
    </location>
</feature>